<dbReference type="InterPro" id="IPR029512">
    <property type="entry name" value="CCDC154"/>
</dbReference>
<feature type="coiled-coil region" evidence="1">
    <location>
        <begin position="460"/>
        <end position="576"/>
    </location>
</feature>
<protein>
    <submittedName>
        <fullName evidence="3">Uncharacterized protein</fullName>
    </submittedName>
</protein>
<keyword evidence="4" id="KW-1185">Reference proteome</keyword>
<organism evidence="3 4">
    <name type="scientific">Mesorhabditis spiculigera</name>
    <dbReference type="NCBI Taxonomy" id="96644"/>
    <lineage>
        <taxon>Eukaryota</taxon>
        <taxon>Metazoa</taxon>
        <taxon>Ecdysozoa</taxon>
        <taxon>Nematoda</taxon>
        <taxon>Chromadorea</taxon>
        <taxon>Rhabditida</taxon>
        <taxon>Rhabditina</taxon>
        <taxon>Rhabditomorpha</taxon>
        <taxon>Rhabditoidea</taxon>
        <taxon>Rhabditidae</taxon>
        <taxon>Mesorhabditinae</taxon>
        <taxon>Mesorhabditis</taxon>
    </lineage>
</organism>
<evidence type="ECO:0000256" key="1">
    <source>
        <dbReference type="SAM" id="Coils"/>
    </source>
</evidence>
<proteinExistence type="predicted"/>
<evidence type="ECO:0000313" key="4">
    <source>
        <dbReference type="Proteomes" id="UP001177023"/>
    </source>
</evidence>
<dbReference type="PANTHER" id="PTHR35153:SF1">
    <property type="entry name" value="COILED-COIL DOMAIN-CONTAINING PROTEIN 154"/>
    <property type="match status" value="1"/>
</dbReference>
<name>A0AA36FXG5_9BILA</name>
<comment type="caution">
    <text evidence="3">The sequence shown here is derived from an EMBL/GenBank/DDBJ whole genome shotgun (WGS) entry which is preliminary data.</text>
</comment>
<sequence length="664" mass="75706">MPSFFRKLCSLCGCGDPEDDMNGAYDRLSEDENGDVVRCHPYPIDRADANGYYGTPGKPNEEAMLNGIVNETQEGIIDVTQNDGITLPTNEYMSRYNAYSDAINKHDVATTAAPAEAFSLESGWTGMPIKHRYILDDSGAKINDRYQKTELAYDKYEEYSGLVAEISTAEARRRLEREQEELNRRLRTAQDNGASGRDLDDLRRQVSTVDGRVGGLNTDLSGIKSMLDRQSRDLQQLASEMKQRPVVDPNKIAETNQRLDNKLRDLSTNDKQKQELVGGLARKGDKDRERMNEETKRLNDKIHLITTEVTKSMNDAQQKLRDDMNQRLAGLEAALKHQADTYAARDEDMRRRIEAGMNGHAEQIESLGKAVQNDRNKNKERFQKVNEALAALEHHLELGNKKLDKMVTAEMQNRKLHEKGLLSKVQEIEEKLNGHMGGLQKAITDVERGKENVKMPQLDFDALRREMEAIAADKNKLSMEGLLKLEEKMSKVQQNLHKDKREISDRLGNMTDSSELHKVKKQVDKLDDINQEMEETQERIRDKVEKQIPQDLNELSAKADNIKHQLNARIDKEEEERYLAIKELQEAYTRLQQSPGVAQNVARGDAQQAVEGQVRRDVDECKIAIKKLAESVTTVKNVLDKKIVDEVKQRQSDVERLDAQMRRQ</sequence>
<accession>A0AA36FXG5</accession>
<feature type="compositionally biased region" description="Basic and acidic residues" evidence="2">
    <location>
        <begin position="282"/>
        <end position="294"/>
    </location>
</feature>
<evidence type="ECO:0000256" key="2">
    <source>
        <dbReference type="SAM" id="MobiDB-lite"/>
    </source>
</evidence>
<dbReference type="PANTHER" id="PTHR35153">
    <property type="entry name" value="COILED-COIL DOMAIN-CONTAINING PROTEIN 154"/>
    <property type="match status" value="1"/>
</dbReference>
<keyword evidence="1" id="KW-0175">Coiled coil</keyword>
<evidence type="ECO:0000313" key="3">
    <source>
        <dbReference type="EMBL" id="CAJ0568433.1"/>
    </source>
</evidence>
<dbReference type="AlphaFoldDB" id="A0AA36FXG5"/>
<feature type="non-terminal residue" evidence="3">
    <location>
        <position position="664"/>
    </location>
</feature>
<dbReference type="Proteomes" id="UP001177023">
    <property type="component" value="Unassembled WGS sequence"/>
</dbReference>
<feature type="region of interest" description="Disordered" evidence="2">
    <location>
        <begin position="271"/>
        <end position="294"/>
    </location>
</feature>
<dbReference type="EMBL" id="CATQJA010001737">
    <property type="protein sequence ID" value="CAJ0568433.1"/>
    <property type="molecule type" value="Genomic_DNA"/>
</dbReference>
<gene>
    <name evidence="3" type="ORF">MSPICULIGERA_LOCUS6952</name>
</gene>
<reference evidence="3" key="1">
    <citation type="submission" date="2023-06" db="EMBL/GenBank/DDBJ databases">
        <authorList>
            <person name="Delattre M."/>
        </authorList>
    </citation>
    <scope>NUCLEOTIDE SEQUENCE</scope>
    <source>
        <strain evidence="3">AF72</strain>
    </source>
</reference>